<organism evidence="1 2">
    <name type="scientific">Lachancea nothofagi CBS 11611</name>
    <dbReference type="NCBI Taxonomy" id="1266666"/>
    <lineage>
        <taxon>Eukaryota</taxon>
        <taxon>Fungi</taxon>
        <taxon>Dikarya</taxon>
        <taxon>Ascomycota</taxon>
        <taxon>Saccharomycotina</taxon>
        <taxon>Saccharomycetes</taxon>
        <taxon>Saccharomycetales</taxon>
        <taxon>Saccharomycetaceae</taxon>
        <taxon>Lachancea</taxon>
    </lineage>
</organism>
<dbReference type="AlphaFoldDB" id="A0A1G4IQY5"/>
<evidence type="ECO:0000313" key="2">
    <source>
        <dbReference type="Proteomes" id="UP000189911"/>
    </source>
</evidence>
<accession>A0A1G4IQY5</accession>
<dbReference type="Proteomes" id="UP000189911">
    <property type="component" value="Chromosome A"/>
</dbReference>
<sequence length="115" mass="13465">MSSSSFTKRELIACLKASSKWVSRDYDVGSNIVDLIEPTGTELSSFEDPEHANNEPQERINHLIGKHILKTKKGYSSWDSYIQDRKRQYYQLCYANEPESLYFVRRTRSLKKKKV</sequence>
<reference evidence="2" key="1">
    <citation type="submission" date="2016-03" db="EMBL/GenBank/DDBJ databases">
        <authorList>
            <person name="Devillers Hugo."/>
        </authorList>
    </citation>
    <scope>NUCLEOTIDE SEQUENCE [LARGE SCALE GENOMIC DNA]</scope>
</reference>
<proteinExistence type="predicted"/>
<name>A0A1G4IQY5_9SACH</name>
<evidence type="ECO:0000313" key="1">
    <source>
        <dbReference type="EMBL" id="SCU78968.1"/>
    </source>
</evidence>
<dbReference type="OrthoDB" id="4031750at2759"/>
<gene>
    <name evidence="1" type="ORF">LANO_0A04654G</name>
</gene>
<keyword evidence="2" id="KW-1185">Reference proteome</keyword>
<protein>
    <submittedName>
        <fullName evidence="1">LANO_0A04654g1_1</fullName>
    </submittedName>
</protein>
<dbReference type="EMBL" id="LT598449">
    <property type="protein sequence ID" value="SCU78968.1"/>
    <property type="molecule type" value="Genomic_DNA"/>
</dbReference>